<dbReference type="AlphaFoldDB" id="A0A8C6JEH1"/>
<evidence type="ECO:0000256" key="5">
    <source>
        <dbReference type="SAM" id="MobiDB-lite"/>
    </source>
</evidence>
<feature type="region of interest" description="Disordered" evidence="5">
    <location>
        <begin position="411"/>
        <end position="437"/>
    </location>
</feature>
<dbReference type="PANTHER" id="PTHR16650:SF9">
    <property type="entry name" value="LEBERCILIN-LIKE PROTEIN"/>
    <property type="match status" value="1"/>
</dbReference>
<dbReference type="GO" id="GO:0005930">
    <property type="term" value="C:axoneme"/>
    <property type="evidence" value="ECO:0007669"/>
    <property type="project" value="TreeGrafter"/>
</dbReference>
<accession>A0A8C6JEH1</accession>
<sequence length="437" mass="50251">MPVYFGLNAGGTKLLAEKIPHQNSASISMQSSMISQKKNTVAQRISSAKVHKIKELKNEIFDLQCKLEALSLENRILKELQYRHLKAIDRYENLGSNLKYLLASHYNEVRTLRKSLRMSQEDERNSSRKLREVETSLVKAKGALQTLHMLSGDKTLAEREELDHRLSVLKEKIEVNDKRIQSLEKQLKLNNSSFNRQLANENRKALEAGIITKTLQMEINSLHQKIKEKDRQLFIKNIYANRMPKIPKGKSDAVPLGKSMCTFIFLFFDYLQEGRLLMEEHICLGFMKEEKETDLLKQELKEVMKTEQTPLSDSMKENNQEEDAVKEHEKEENKPDKELNNSEQPQSNGAISGPRNKTTIRLNKKYIFSEATENLHLGLLTSGTRSKHSRLCKHRQDCSGTAESKVKNSFGLYEPSRGKGTQRRQKDSFTEAEAVLM</sequence>
<keyword evidence="8" id="KW-1185">Reference proteome</keyword>
<dbReference type="Ensembl" id="ENSMUNT00000012961.2">
    <property type="protein sequence ID" value="ENSMUNP00000011237.2"/>
    <property type="gene ID" value="ENSMUNG00000008815.2"/>
</dbReference>
<evidence type="ECO:0000256" key="1">
    <source>
        <dbReference type="ARBA" id="ARBA00010229"/>
    </source>
</evidence>
<organism evidence="7 8">
    <name type="scientific">Melopsittacus undulatus</name>
    <name type="common">Budgerigar</name>
    <name type="synonym">Psittacus undulatus</name>
    <dbReference type="NCBI Taxonomy" id="13146"/>
    <lineage>
        <taxon>Eukaryota</taxon>
        <taxon>Metazoa</taxon>
        <taxon>Chordata</taxon>
        <taxon>Craniata</taxon>
        <taxon>Vertebrata</taxon>
        <taxon>Euteleostomi</taxon>
        <taxon>Archelosauria</taxon>
        <taxon>Archosauria</taxon>
        <taxon>Dinosauria</taxon>
        <taxon>Saurischia</taxon>
        <taxon>Theropoda</taxon>
        <taxon>Coelurosauria</taxon>
        <taxon>Aves</taxon>
        <taxon>Neognathae</taxon>
        <taxon>Neoaves</taxon>
        <taxon>Telluraves</taxon>
        <taxon>Australaves</taxon>
        <taxon>Psittaciformes</taxon>
        <taxon>Psittaculidae</taxon>
        <taxon>Melopsittacus</taxon>
    </lineage>
</organism>
<name>A0A8C6JEH1_MELUD</name>
<reference evidence="7" key="2">
    <citation type="submission" date="2025-08" db="UniProtKB">
        <authorList>
            <consortium name="Ensembl"/>
        </authorList>
    </citation>
    <scope>IDENTIFICATION</scope>
</reference>
<reference evidence="7" key="3">
    <citation type="submission" date="2025-09" db="UniProtKB">
        <authorList>
            <consortium name="Ensembl"/>
        </authorList>
    </citation>
    <scope>IDENTIFICATION</scope>
</reference>
<dbReference type="InterPro" id="IPR028933">
    <property type="entry name" value="Lebercilin_dom"/>
</dbReference>
<reference evidence="7" key="1">
    <citation type="submission" date="2020-03" db="EMBL/GenBank/DDBJ databases">
        <title>Melopsittacus undulatus (budgerigar) genome, bMelUnd1, maternal haplotype with Z.</title>
        <authorList>
            <person name="Gedman G."/>
            <person name="Mountcastle J."/>
            <person name="Haase B."/>
            <person name="Formenti G."/>
            <person name="Wright T."/>
            <person name="Apodaca J."/>
            <person name="Pelan S."/>
            <person name="Chow W."/>
            <person name="Rhie A."/>
            <person name="Howe K."/>
            <person name="Fedrigo O."/>
            <person name="Jarvis E.D."/>
        </authorList>
    </citation>
    <scope>NUCLEOTIDE SEQUENCE [LARGE SCALE GENOMIC DNA]</scope>
</reference>
<evidence type="ECO:0000256" key="2">
    <source>
        <dbReference type="ARBA" id="ARBA00023054"/>
    </source>
</evidence>
<protein>
    <recommendedName>
        <fullName evidence="3">Lebercilin-like protein</fullName>
    </recommendedName>
    <alternativeName>
        <fullName evidence="4">Leber congenital amaurosis 5-like protein</fullName>
    </alternativeName>
</protein>
<dbReference type="GO" id="GO:0042073">
    <property type="term" value="P:intraciliary transport"/>
    <property type="evidence" value="ECO:0007669"/>
    <property type="project" value="TreeGrafter"/>
</dbReference>
<proteinExistence type="inferred from homology"/>
<feature type="compositionally biased region" description="Basic and acidic residues" evidence="5">
    <location>
        <begin position="314"/>
        <end position="340"/>
    </location>
</feature>
<dbReference type="Proteomes" id="UP000694405">
    <property type="component" value="Chromosome 2"/>
</dbReference>
<dbReference type="Pfam" id="PF15619">
    <property type="entry name" value="Lebercilin"/>
    <property type="match status" value="1"/>
</dbReference>
<evidence type="ECO:0000313" key="8">
    <source>
        <dbReference type="Proteomes" id="UP000694405"/>
    </source>
</evidence>
<comment type="similarity">
    <text evidence="1">Belongs to the LCA5 family.</text>
</comment>
<evidence type="ECO:0000313" key="7">
    <source>
        <dbReference type="Ensembl" id="ENSMUNP00000011237.2"/>
    </source>
</evidence>
<evidence type="ECO:0000259" key="6">
    <source>
        <dbReference type="Pfam" id="PF15619"/>
    </source>
</evidence>
<dbReference type="PANTHER" id="PTHR16650">
    <property type="entry name" value="C21ORF13-RELATED"/>
    <property type="match status" value="1"/>
</dbReference>
<evidence type="ECO:0000256" key="4">
    <source>
        <dbReference type="ARBA" id="ARBA00041402"/>
    </source>
</evidence>
<dbReference type="InterPro" id="IPR026188">
    <property type="entry name" value="Lebercilin-like"/>
</dbReference>
<keyword evidence="2" id="KW-0175">Coiled coil</keyword>
<feature type="domain" description="Lebercilin" evidence="6">
    <location>
        <begin position="41"/>
        <end position="233"/>
    </location>
</feature>
<feature type="region of interest" description="Disordered" evidence="5">
    <location>
        <begin position="306"/>
        <end position="356"/>
    </location>
</feature>
<accession>A0A8V5FRF0</accession>
<evidence type="ECO:0000256" key="3">
    <source>
        <dbReference type="ARBA" id="ARBA00041189"/>
    </source>
</evidence>
<feature type="compositionally biased region" description="Polar residues" evidence="5">
    <location>
        <begin position="341"/>
        <end position="356"/>
    </location>
</feature>